<evidence type="ECO:0000313" key="4">
    <source>
        <dbReference type="EMBL" id="MBB0228207.1"/>
    </source>
</evidence>
<feature type="domain" description="DUF6545" evidence="3">
    <location>
        <begin position="241"/>
        <end position="377"/>
    </location>
</feature>
<dbReference type="Pfam" id="PF20182">
    <property type="entry name" value="DUF6545"/>
    <property type="match status" value="1"/>
</dbReference>
<dbReference type="Proteomes" id="UP000530234">
    <property type="component" value="Unassembled WGS sequence"/>
</dbReference>
<accession>A0A7W3SZL3</accession>
<keyword evidence="2" id="KW-0472">Membrane</keyword>
<reference evidence="5" key="1">
    <citation type="submission" date="2019-10" db="EMBL/GenBank/DDBJ databases">
        <title>Streptomyces sp. nov., a novel actinobacterium isolated from alkaline environment.</title>
        <authorList>
            <person name="Golinska P."/>
        </authorList>
    </citation>
    <scope>NUCLEOTIDE SEQUENCE [LARGE SCALE GENOMIC DNA]</scope>
    <source>
        <strain evidence="5">DSM 42108</strain>
    </source>
</reference>
<organism evidence="4 5">
    <name type="scientific">Streptomyces calidiresistens</name>
    <dbReference type="NCBI Taxonomy" id="1485586"/>
    <lineage>
        <taxon>Bacteria</taxon>
        <taxon>Bacillati</taxon>
        <taxon>Actinomycetota</taxon>
        <taxon>Actinomycetes</taxon>
        <taxon>Kitasatosporales</taxon>
        <taxon>Streptomycetaceae</taxon>
        <taxon>Streptomyces</taxon>
    </lineage>
</organism>
<keyword evidence="2" id="KW-0812">Transmembrane</keyword>
<evidence type="ECO:0000256" key="2">
    <source>
        <dbReference type="SAM" id="Phobius"/>
    </source>
</evidence>
<feature type="region of interest" description="Disordered" evidence="1">
    <location>
        <begin position="338"/>
        <end position="366"/>
    </location>
</feature>
<feature type="transmembrane region" description="Helical" evidence="2">
    <location>
        <begin position="213"/>
        <end position="235"/>
    </location>
</feature>
<proteinExistence type="predicted"/>
<feature type="transmembrane region" description="Helical" evidence="2">
    <location>
        <begin position="172"/>
        <end position="193"/>
    </location>
</feature>
<dbReference type="InterPro" id="IPR050039">
    <property type="entry name" value="MAB_1171c-like"/>
</dbReference>
<evidence type="ECO:0000259" key="3">
    <source>
        <dbReference type="Pfam" id="PF20182"/>
    </source>
</evidence>
<keyword evidence="5" id="KW-1185">Reference proteome</keyword>
<dbReference type="InterPro" id="IPR046675">
    <property type="entry name" value="DUF6545"/>
</dbReference>
<name>A0A7W3SZL3_9ACTN</name>
<gene>
    <name evidence="4" type="ORF">FOE67_01440</name>
</gene>
<feature type="transmembrane region" description="Helical" evidence="2">
    <location>
        <begin position="68"/>
        <end position="87"/>
    </location>
</feature>
<keyword evidence="2" id="KW-1133">Transmembrane helix</keyword>
<dbReference type="EMBL" id="VKHS01000013">
    <property type="protein sequence ID" value="MBB0228207.1"/>
    <property type="molecule type" value="Genomic_DNA"/>
</dbReference>
<dbReference type="AlphaFoldDB" id="A0A7W3SZL3"/>
<feature type="transmembrane region" description="Helical" evidence="2">
    <location>
        <begin position="99"/>
        <end position="117"/>
    </location>
</feature>
<protein>
    <recommendedName>
        <fullName evidence="3">DUF6545 domain-containing protein</fullName>
    </recommendedName>
</protein>
<dbReference type="RefSeq" id="WP_182659899.1">
    <property type="nucleotide sequence ID" value="NZ_VKHS01000013.1"/>
</dbReference>
<evidence type="ECO:0000313" key="5">
    <source>
        <dbReference type="Proteomes" id="UP000530234"/>
    </source>
</evidence>
<evidence type="ECO:0000256" key="1">
    <source>
        <dbReference type="SAM" id="MobiDB-lite"/>
    </source>
</evidence>
<feature type="transmembrane region" description="Helical" evidence="2">
    <location>
        <begin position="137"/>
        <end position="160"/>
    </location>
</feature>
<dbReference type="NCBIfam" id="NF042915">
    <property type="entry name" value="MAB_1171c_fam"/>
    <property type="match status" value="1"/>
</dbReference>
<sequence length="402" mass="44729">MHNIETTVTILLWLTTSWRATKDWKDRRNRALWWTFFGLSMMMTLRLAPGKHLDQITGVTDLSYLLKHLFGGVLASAALLAFLQDISGKSDRTATMRRLRVALPLGTAVSMSALFFAKLQPYETVTIYQDVTAHLALLSYTVIFLGFLSVSLISGVQVCWRWGRESGNGMLGWGLRIIGIGLAAGVLYSAVRIAALFSRFRGDGILPGDQDDLVATLLLLTALFLIVVGSTLPVLDRLRSWRKERQDLLRLRPLWKDLTQSVPSVRLDPPRSTLVERLDPRHVKKRLYRRTVEIRDAALALNDHAPPVIRTRAREHVATAGLIGTQAETAAEACRLASARRSRLRGESPSPQPHQPSGGGRDLHSEIRALTQLSEAFYSDLTHAFVAATEPSTPSPLLETQR</sequence>
<feature type="transmembrane region" description="Helical" evidence="2">
    <location>
        <begin position="31"/>
        <end position="48"/>
    </location>
</feature>
<comment type="caution">
    <text evidence="4">The sequence shown here is derived from an EMBL/GenBank/DDBJ whole genome shotgun (WGS) entry which is preliminary data.</text>
</comment>